<evidence type="ECO:0000313" key="1">
    <source>
        <dbReference type="EMBL" id="PON78216.1"/>
    </source>
</evidence>
<gene>
    <name evidence="1" type="ORF">PanWU01x14_021980</name>
</gene>
<dbReference type="AlphaFoldDB" id="A0A2P5DY86"/>
<comment type="caution">
    <text evidence="1">The sequence shown here is derived from an EMBL/GenBank/DDBJ whole genome shotgun (WGS) entry which is preliminary data.</text>
</comment>
<sequence>MITVDLHCLCHAHSQPAASASQRAYQESTTQLQAPIRNRVTILESVSSWTSSNSLLWAFSLRMSRYSKLLELSRLKNWAVRRMSLSRPKTRASGRREIL</sequence>
<protein>
    <submittedName>
        <fullName evidence="1">Uncharacterized protein</fullName>
    </submittedName>
</protein>
<proteinExistence type="predicted"/>
<dbReference type="EMBL" id="JXTB01000010">
    <property type="protein sequence ID" value="PON78216.1"/>
    <property type="molecule type" value="Genomic_DNA"/>
</dbReference>
<evidence type="ECO:0000313" key="2">
    <source>
        <dbReference type="Proteomes" id="UP000237105"/>
    </source>
</evidence>
<accession>A0A2P5DY86</accession>
<dbReference type="Proteomes" id="UP000237105">
    <property type="component" value="Unassembled WGS sequence"/>
</dbReference>
<reference evidence="2" key="1">
    <citation type="submission" date="2016-06" db="EMBL/GenBank/DDBJ databases">
        <title>Parallel loss of symbiosis genes in relatives of nitrogen-fixing non-legume Parasponia.</title>
        <authorList>
            <person name="Van Velzen R."/>
            <person name="Holmer R."/>
            <person name="Bu F."/>
            <person name="Rutten L."/>
            <person name="Van Zeijl A."/>
            <person name="Liu W."/>
            <person name="Santuari L."/>
            <person name="Cao Q."/>
            <person name="Sharma T."/>
            <person name="Shen D."/>
            <person name="Roswanjaya Y."/>
            <person name="Wardhani T."/>
            <person name="Kalhor M.S."/>
            <person name="Jansen J."/>
            <person name="Van den Hoogen J."/>
            <person name="Gungor B."/>
            <person name="Hartog M."/>
            <person name="Hontelez J."/>
            <person name="Verver J."/>
            <person name="Yang W.-C."/>
            <person name="Schijlen E."/>
            <person name="Repin R."/>
            <person name="Schilthuizen M."/>
            <person name="Schranz E."/>
            <person name="Heidstra R."/>
            <person name="Miyata K."/>
            <person name="Fedorova E."/>
            <person name="Kohlen W."/>
            <person name="Bisseling T."/>
            <person name="Smit S."/>
            <person name="Geurts R."/>
        </authorList>
    </citation>
    <scope>NUCLEOTIDE SEQUENCE [LARGE SCALE GENOMIC DNA]</scope>
    <source>
        <strain evidence="2">cv. WU1-14</strain>
    </source>
</reference>
<name>A0A2P5DY86_PARAD</name>
<organism evidence="1 2">
    <name type="scientific">Parasponia andersonii</name>
    <name type="common">Sponia andersonii</name>
    <dbReference type="NCBI Taxonomy" id="3476"/>
    <lineage>
        <taxon>Eukaryota</taxon>
        <taxon>Viridiplantae</taxon>
        <taxon>Streptophyta</taxon>
        <taxon>Embryophyta</taxon>
        <taxon>Tracheophyta</taxon>
        <taxon>Spermatophyta</taxon>
        <taxon>Magnoliopsida</taxon>
        <taxon>eudicotyledons</taxon>
        <taxon>Gunneridae</taxon>
        <taxon>Pentapetalae</taxon>
        <taxon>rosids</taxon>
        <taxon>fabids</taxon>
        <taxon>Rosales</taxon>
        <taxon>Cannabaceae</taxon>
        <taxon>Parasponia</taxon>
    </lineage>
</organism>
<keyword evidence="2" id="KW-1185">Reference proteome</keyword>